<dbReference type="OrthoDB" id="1886721at2759"/>
<sequence length="300" mass="34240">MHSTKIHQDCKTNKEKDTRDYYYDKISKGKSSLLCFRPSVVVDGFGCENGGKRNSVIQYIEMEPNKDGVVFPQMYPALLQPSSSQTPPPEKDVVNHRKKKNRKKFLQLLKAVFFETSLARKLRKKASMKKLKQSKKSNPSGKVEKDLNLNPLKGKSFYKRFSRKDGIIISNSPSENASFPCSSSSVLPRNSTNSKQLVIDKVVINDPIESKKMMLDIVKENGKGYYGTNTGLFLLLVTLLVLVFWGKLYAILCTSTWLFFVPNWNSGKKLLNNRDKSESMDLEENKKSYGRDIRKEWNSG</sequence>
<feature type="compositionally biased region" description="Basic residues" evidence="1">
    <location>
        <begin position="125"/>
        <end position="135"/>
    </location>
</feature>
<proteinExistence type="predicted"/>
<protein>
    <submittedName>
        <fullName evidence="3">Uncharacterized protein</fullName>
    </submittedName>
</protein>
<dbReference type="Proteomes" id="UP000027138">
    <property type="component" value="Unassembled WGS sequence"/>
</dbReference>
<dbReference type="KEGG" id="jcu:105633210"/>
<feature type="region of interest" description="Disordered" evidence="1">
    <location>
        <begin position="275"/>
        <end position="300"/>
    </location>
</feature>
<gene>
    <name evidence="3" type="ORF">JCGZ_00721</name>
</gene>
<name>A0A067L4D9_JATCU</name>
<keyword evidence="2" id="KW-0472">Membrane</keyword>
<evidence type="ECO:0000256" key="2">
    <source>
        <dbReference type="SAM" id="Phobius"/>
    </source>
</evidence>
<feature type="transmembrane region" description="Helical" evidence="2">
    <location>
        <begin position="232"/>
        <end position="260"/>
    </location>
</feature>
<accession>A0A067L4D9</accession>
<feature type="region of interest" description="Disordered" evidence="1">
    <location>
        <begin position="125"/>
        <end position="147"/>
    </location>
</feature>
<feature type="region of interest" description="Disordered" evidence="1">
    <location>
        <begin position="79"/>
        <end position="98"/>
    </location>
</feature>
<reference evidence="3 4" key="1">
    <citation type="journal article" date="2014" name="PLoS ONE">
        <title>Global Analysis of Gene Expression Profiles in Physic Nut (Jatropha curcas L.) Seedlings Exposed to Salt Stress.</title>
        <authorList>
            <person name="Zhang L."/>
            <person name="Zhang C."/>
            <person name="Wu P."/>
            <person name="Chen Y."/>
            <person name="Li M."/>
            <person name="Jiang H."/>
            <person name="Wu G."/>
        </authorList>
    </citation>
    <scope>NUCLEOTIDE SEQUENCE [LARGE SCALE GENOMIC DNA]</scope>
    <source>
        <strain evidence="4">cv. GZQX0401</strain>
        <tissue evidence="3">Young leaves</tissue>
    </source>
</reference>
<dbReference type="InterPro" id="IPR040411">
    <property type="entry name" value="At5g23160-like"/>
</dbReference>
<evidence type="ECO:0000256" key="1">
    <source>
        <dbReference type="SAM" id="MobiDB-lite"/>
    </source>
</evidence>
<dbReference type="PANTHER" id="PTHR34379">
    <property type="entry name" value="OS07G0553800 PROTEIN"/>
    <property type="match status" value="1"/>
</dbReference>
<organism evidence="3 4">
    <name type="scientific">Jatropha curcas</name>
    <name type="common">Barbados nut</name>
    <dbReference type="NCBI Taxonomy" id="180498"/>
    <lineage>
        <taxon>Eukaryota</taxon>
        <taxon>Viridiplantae</taxon>
        <taxon>Streptophyta</taxon>
        <taxon>Embryophyta</taxon>
        <taxon>Tracheophyta</taxon>
        <taxon>Spermatophyta</taxon>
        <taxon>Magnoliopsida</taxon>
        <taxon>eudicotyledons</taxon>
        <taxon>Gunneridae</taxon>
        <taxon>Pentapetalae</taxon>
        <taxon>rosids</taxon>
        <taxon>fabids</taxon>
        <taxon>Malpighiales</taxon>
        <taxon>Euphorbiaceae</taxon>
        <taxon>Crotonoideae</taxon>
        <taxon>Jatropheae</taxon>
        <taxon>Jatropha</taxon>
    </lineage>
</organism>
<keyword evidence="2" id="KW-1133">Transmembrane helix</keyword>
<dbReference type="PANTHER" id="PTHR34379:SF6">
    <property type="entry name" value="PROTEIN 3F"/>
    <property type="match status" value="1"/>
</dbReference>
<dbReference type="AlphaFoldDB" id="A0A067L4D9"/>
<keyword evidence="2" id="KW-0812">Transmembrane</keyword>
<dbReference type="EMBL" id="KK914353">
    <property type="protein sequence ID" value="KDP38964.1"/>
    <property type="molecule type" value="Genomic_DNA"/>
</dbReference>
<evidence type="ECO:0000313" key="3">
    <source>
        <dbReference type="EMBL" id="KDP38964.1"/>
    </source>
</evidence>
<keyword evidence="4" id="KW-1185">Reference proteome</keyword>
<evidence type="ECO:0000313" key="4">
    <source>
        <dbReference type="Proteomes" id="UP000027138"/>
    </source>
</evidence>